<accession>A0AAF0ZA15</accession>
<organism evidence="1">
    <name type="scientific">Cyanobacterium aponinum AL20115</name>
    <dbReference type="NCBI Taxonomy" id="3090662"/>
    <lineage>
        <taxon>Bacteria</taxon>
        <taxon>Bacillati</taxon>
        <taxon>Cyanobacteriota</taxon>
        <taxon>Cyanophyceae</taxon>
        <taxon>Oscillatoriophycideae</taxon>
        <taxon>Chroococcales</taxon>
        <taxon>Geminocystaceae</taxon>
        <taxon>Cyanobacterium</taxon>
    </lineage>
</organism>
<dbReference type="RefSeq" id="WP_320001422.1">
    <property type="nucleotide sequence ID" value="NZ_CP138348.1"/>
</dbReference>
<proteinExistence type="predicted"/>
<name>A0AAF0ZA15_9CHRO</name>
<sequence length="96" mass="10988">MKIETLKQRLKKERPMKSVTLRIPEDVVEDLKEIAPLLGFSGYQPLIRAYIGQGLRQDLEKLEQNNFLELIDSLKRQGVEEKVINNALAEITATLP</sequence>
<gene>
    <name evidence="1" type="ORF">SAY89_16320</name>
</gene>
<protein>
    <recommendedName>
        <fullName evidence="2">CopG family transcriptional regulator</fullName>
    </recommendedName>
</protein>
<reference evidence="1" key="1">
    <citation type="submission" date="2023-11" db="EMBL/GenBank/DDBJ databases">
        <title>Genome sequence of Cyanobacterium aponinum BCRC AL20115.</title>
        <authorList>
            <person name="Chang H.-Y."/>
            <person name="Lin K.-M."/>
            <person name="Hsueh H.-T."/>
            <person name="Chu H.-A."/>
            <person name="Kuo C.-H."/>
        </authorList>
    </citation>
    <scope>NUCLEOTIDE SEQUENCE</scope>
    <source>
        <strain evidence="1">AL20115</strain>
    </source>
</reference>
<evidence type="ECO:0008006" key="2">
    <source>
        <dbReference type="Google" id="ProtNLM"/>
    </source>
</evidence>
<dbReference type="EMBL" id="CP138348">
    <property type="protein sequence ID" value="WPF88341.1"/>
    <property type="molecule type" value="Genomic_DNA"/>
</dbReference>
<dbReference type="AlphaFoldDB" id="A0AAF0ZA15"/>
<evidence type="ECO:0000313" key="1">
    <source>
        <dbReference type="EMBL" id="WPF88341.1"/>
    </source>
</evidence>